<feature type="domain" description="Tyrosine-protein phosphatase" evidence="2">
    <location>
        <begin position="213"/>
        <end position="470"/>
    </location>
</feature>
<dbReference type="Proteomes" id="UP000001940">
    <property type="component" value="Chromosome II"/>
</dbReference>
<dbReference type="STRING" id="6239.C07E3.4.1"/>
<dbReference type="KEGG" id="cel:CELE_C07E3.4"/>
<dbReference type="GO" id="GO:0004725">
    <property type="term" value="F:protein tyrosine phosphatase activity"/>
    <property type="evidence" value="ECO:0007669"/>
    <property type="project" value="InterPro"/>
</dbReference>
<dbReference type="InterPro" id="IPR000242">
    <property type="entry name" value="PTP_cat"/>
</dbReference>
<dbReference type="PANTHER" id="PTHR23219">
    <property type="entry name" value="TYROSINE-PROTEIN PHOSPHATASE C15H7.3-RELATED"/>
    <property type="match status" value="1"/>
</dbReference>
<name>Q17787_CAEEL</name>
<dbReference type="InParanoid" id="Q17787"/>
<dbReference type="SMART" id="SM00404">
    <property type="entry name" value="PTPc_motif"/>
    <property type="match status" value="1"/>
</dbReference>
<dbReference type="PANTHER" id="PTHR23219:SF15">
    <property type="entry name" value="TYROSINE-PROTEIN PHOSPHATASE DOMAIN-CONTAINING PROTEIN"/>
    <property type="match status" value="1"/>
</dbReference>
<dbReference type="GeneID" id="182369"/>
<feature type="compositionally biased region" description="Basic and acidic residues" evidence="1">
    <location>
        <begin position="28"/>
        <end position="38"/>
    </location>
</feature>
<dbReference type="HOGENOM" id="CLU_526039_0_0_1"/>
<dbReference type="PROSITE" id="PS50055">
    <property type="entry name" value="TYR_PHOSPHATASE_PTP"/>
    <property type="match status" value="1"/>
</dbReference>
<dbReference type="RefSeq" id="NP_001337271.1">
    <property type="nucleotide sequence ID" value="NM_001350387.2"/>
</dbReference>
<dbReference type="Gene3D" id="3.90.190.10">
    <property type="entry name" value="Protein tyrosine phosphatase superfamily"/>
    <property type="match status" value="1"/>
</dbReference>
<evidence type="ECO:0000313" key="4">
    <source>
        <dbReference type="Proteomes" id="UP000001940"/>
    </source>
</evidence>
<feature type="compositionally biased region" description="Basic and acidic residues" evidence="1">
    <location>
        <begin position="122"/>
        <end position="164"/>
    </location>
</feature>
<evidence type="ECO:0000259" key="2">
    <source>
        <dbReference type="PROSITE" id="PS50055"/>
    </source>
</evidence>
<organism evidence="3 4">
    <name type="scientific">Caenorhabditis elegans</name>
    <dbReference type="NCBI Taxonomy" id="6239"/>
    <lineage>
        <taxon>Eukaryota</taxon>
        <taxon>Metazoa</taxon>
        <taxon>Ecdysozoa</taxon>
        <taxon>Nematoda</taxon>
        <taxon>Chromadorea</taxon>
        <taxon>Rhabditida</taxon>
        <taxon>Rhabditina</taxon>
        <taxon>Rhabditomorpha</taxon>
        <taxon>Rhabditoidea</taxon>
        <taxon>Rhabditidae</taxon>
        <taxon>Peloderinae</taxon>
        <taxon>Caenorhabditis</taxon>
    </lineage>
</organism>
<dbReference type="PhylomeDB" id="Q17787"/>
<dbReference type="WormBase" id="C07E3.4">
    <property type="protein sequence ID" value="CE51953"/>
    <property type="gene ID" value="WBGene00007415"/>
</dbReference>
<gene>
    <name evidence="3 5" type="ORF">C07E3.4</name>
    <name evidence="3" type="ORF">CELE_C07E3.4</name>
</gene>
<proteinExistence type="predicted"/>
<dbReference type="PIR" id="T19051">
    <property type="entry name" value="T19051"/>
</dbReference>
<evidence type="ECO:0000313" key="5">
    <source>
        <dbReference type="WormBase" id="C07E3.4"/>
    </source>
</evidence>
<evidence type="ECO:0000256" key="1">
    <source>
        <dbReference type="SAM" id="MobiDB-lite"/>
    </source>
</evidence>
<dbReference type="eggNOG" id="KOG0789">
    <property type="taxonomic scope" value="Eukaryota"/>
</dbReference>
<feature type="compositionally biased region" description="Basic residues" evidence="1">
    <location>
        <begin position="178"/>
        <end position="191"/>
    </location>
</feature>
<feature type="compositionally biased region" description="Basic residues" evidence="1">
    <location>
        <begin position="12"/>
        <end position="21"/>
    </location>
</feature>
<evidence type="ECO:0000313" key="3">
    <source>
        <dbReference type="EMBL" id="CAA90095.2"/>
    </source>
</evidence>
<dbReference type="InterPro" id="IPR029021">
    <property type="entry name" value="Prot-tyrosine_phosphatase-like"/>
</dbReference>
<dbReference type="Pfam" id="PF00102">
    <property type="entry name" value="Y_phosphatase"/>
    <property type="match status" value="1"/>
</dbReference>
<dbReference type="SMR" id="Q17787"/>
<dbReference type="FunCoup" id="Q17787">
    <property type="interactions" value="1522"/>
</dbReference>
<dbReference type="AGR" id="WB:WBGene00007415"/>
<sequence>MEKKEKKSVIQRVKKTLRQRSKSTDASSEQKKGTKTVDDAEAPSKITRVKAAITNRTRSIGIKISISKECNTTTSRSHSRESNQKTKNSVLSSVDMEEDPEAPVQTLDLMMIEIKKEELKEKKEKEKTDEEKRERKEDKREDKKEEKKEDKKEEKKEVRKDCRENSMYSMERSDEKAVKKKHSKKHSKQKTKMWLGMPSALNFCNKNNDIQKIREEFGFLDSLVCNKTTEDFEANKVRNREGCPKIYDENRVQLNRPGHEDVNYINASVITLKDFEHKLIVAQLPQMENESFVEDFWYMIYQEQINLVYLMVPDDKLKNTTTSLFNDENGGYQYTGKMFINNRRADVSGDPKEYTIEVLPEGNSDSVICQVHHHAPWKHLQQPPKTLPIIKMIHQFLSEKQVQNAGVCVVSLFGCGRACSFIGALYAINQLNNGIEPNICEIMKNIKQQRPGGVESFAQCASIYAIVFDYIARKRGGKKAPVNKDINRFIDELAEISPACSPTKGMPLSTEL</sequence>
<dbReference type="UCSC" id="C07E3.4">
    <property type="organism name" value="c. elegans"/>
</dbReference>
<keyword evidence="4" id="KW-1185">Reference proteome</keyword>
<dbReference type="AlphaFoldDB" id="Q17787"/>
<feature type="region of interest" description="Disordered" evidence="1">
    <location>
        <begin position="122"/>
        <end position="191"/>
    </location>
</feature>
<reference evidence="3 4" key="1">
    <citation type="journal article" date="1998" name="Science">
        <title>Genome sequence of the nematode C. elegans: a platform for investigating biology.</title>
        <authorList>
            <consortium name="The C. elegans sequencing consortium"/>
            <person name="Sulson J.E."/>
            <person name="Waterston R."/>
        </authorList>
    </citation>
    <scope>NUCLEOTIDE SEQUENCE [LARGE SCALE GENOMIC DNA]</scope>
    <source>
        <strain evidence="3 4">Bristol N2</strain>
    </source>
</reference>
<feature type="region of interest" description="Disordered" evidence="1">
    <location>
        <begin position="1"/>
        <end position="107"/>
    </location>
</feature>
<dbReference type="InterPro" id="IPR003595">
    <property type="entry name" value="Tyr_Pase_cat"/>
</dbReference>
<dbReference type="PaxDb" id="6239-C07E3.4"/>
<dbReference type="CDD" id="cd00047">
    <property type="entry name" value="PTPc"/>
    <property type="match status" value="1"/>
</dbReference>
<dbReference type="Bgee" id="WBGene00007415">
    <property type="expression patterns" value="Expressed in adult organism and 1 other cell type or tissue"/>
</dbReference>
<dbReference type="OrthoDB" id="5832347at2759"/>
<dbReference type="CTD" id="182369"/>
<protein>
    <submittedName>
        <fullName evidence="3">Tyrosine-protein phosphatase domain-containing protein</fullName>
    </submittedName>
</protein>
<dbReference type="EMBL" id="BX284602">
    <property type="protein sequence ID" value="CAA90095.2"/>
    <property type="molecule type" value="Genomic_DNA"/>
</dbReference>
<accession>Q17787</accession>
<dbReference type="SUPFAM" id="SSF52799">
    <property type="entry name" value="(Phosphotyrosine protein) phosphatases II"/>
    <property type="match status" value="1"/>
</dbReference>
<dbReference type="SMART" id="SM00194">
    <property type="entry name" value="PTPc"/>
    <property type="match status" value="1"/>
</dbReference>